<name>A0A6C0AHL5_9ZZZZ</name>
<accession>A0A6C0AHL5</accession>
<reference evidence="1" key="1">
    <citation type="journal article" date="2020" name="Nature">
        <title>Giant virus diversity and host interactions through global metagenomics.</title>
        <authorList>
            <person name="Schulz F."/>
            <person name="Roux S."/>
            <person name="Paez-Espino D."/>
            <person name="Jungbluth S."/>
            <person name="Walsh D.A."/>
            <person name="Denef V.J."/>
            <person name="McMahon K.D."/>
            <person name="Konstantinidis K.T."/>
            <person name="Eloe-Fadrosh E.A."/>
            <person name="Kyrpides N.C."/>
            <person name="Woyke T."/>
        </authorList>
    </citation>
    <scope>NUCLEOTIDE SEQUENCE</scope>
    <source>
        <strain evidence="1">GVMAG-S-1035118-87</strain>
    </source>
</reference>
<evidence type="ECO:0000313" key="1">
    <source>
        <dbReference type="EMBL" id="QHS78950.1"/>
    </source>
</evidence>
<proteinExistence type="predicted"/>
<organism evidence="1">
    <name type="scientific">viral metagenome</name>
    <dbReference type="NCBI Taxonomy" id="1070528"/>
    <lineage>
        <taxon>unclassified sequences</taxon>
        <taxon>metagenomes</taxon>
        <taxon>organismal metagenomes</taxon>
    </lineage>
</organism>
<dbReference type="EMBL" id="MN740625">
    <property type="protein sequence ID" value="QHS78950.1"/>
    <property type="molecule type" value="Genomic_DNA"/>
</dbReference>
<dbReference type="AlphaFoldDB" id="A0A6C0AHL5"/>
<protein>
    <submittedName>
        <fullName evidence="1">Uncharacterized protein</fullName>
    </submittedName>
</protein>
<sequence length="245" mass="29927">MAQTLVRTCRPEKPKVGLTRQSCCPEITRAYQKEAELNRDLHWFNWQLRTTTFHVKNYRNHRNQWKRIIRQLWTKYHLHYHVTTCIILSYLPSYELPCIPRFMRYEPLDYTSIDMSRVCRIMTEKLVSIGYPRIEWVEPSEMEVYLSYYSSTIYFPMDMDFFRHLYCMLQAKQIEHKWRIIYSHMMKKGLSSSCYNYKEGYLNTFYSSERAEHYFKLCLENKLDGEPLALVKSWFSRMKHPSLRL</sequence>